<dbReference type="Proteomes" id="UP000887565">
    <property type="component" value="Unplaced"/>
</dbReference>
<protein>
    <submittedName>
        <fullName evidence="2">Uncharacterized protein</fullName>
    </submittedName>
</protein>
<name>A0A915KLJ5_ROMCU</name>
<proteinExistence type="predicted"/>
<dbReference type="WBParaSite" id="nRc.2.0.1.t38686-RA">
    <property type="protein sequence ID" value="nRc.2.0.1.t38686-RA"/>
    <property type="gene ID" value="nRc.2.0.1.g38686"/>
</dbReference>
<evidence type="ECO:0000313" key="2">
    <source>
        <dbReference type="WBParaSite" id="nRc.2.0.1.t38686-RA"/>
    </source>
</evidence>
<sequence>MTELINDSFINQKFRKLANSIRACPKIGVLTPAWAVSVGSSTLAPACVAAASMIREQYGPVLSSTLLGVP</sequence>
<keyword evidence="1" id="KW-1185">Reference proteome</keyword>
<accession>A0A915KLJ5</accession>
<evidence type="ECO:0000313" key="1">
    <source>
        <dbReference type="Proteomes" id="UP000887565"/>
    </source>
</evidence>
<organism evidence="1 2">
    <name type="scientific">Romanomermis culicivorax</name>
    <name type="common">Nematode worm</name>
    <dbReference type="NCBI Taxonomy" id="13658"/>
    <lineage>
        <taxon>Eukaryota</taxon>
        <taxon>Metazoa</taxon>
        <taxon>Ecdysozoa</taxon>
        <taxon>Nematoda</taxon>
        <taxon>Enoplea</taxon>
        <taxon>Dorylaimia</taxon>
        <taxon>Mermithida</taxon>
        <taxon>Mermithoidea</taxon>
        <taxon>Mermithidae</taxon>
        <taxon>Romanomermis</taxon>
    </lineage>
</organism>
<reference evidence="2" key="1">
    <citation type="submission" date="2022-11" db="UniProtKB">
        <authorList>
            <consortium name="WormBaseParasite"/>
        </authorList>
    </citation>
    <scope>IDENTIFICATION</scope>
</reference>
<dbReference type="AlphaFoldDB" id="A0A915KLJ5"/>